<evidence type="ECO:0000313" key="3">
    <source>
        <dbReference type="EMBL" id="KAF3441602.1"/>
    </source>
</evidence>
<dbReference type="EMBL" id="VOIH02000007">
    <property type="protein sequence ID" value="KAF3441602.1"/>
    <property type="molecule type" value="Genomic_DNA"/>
</dbReference>
<dbReference type="CDD" id="cd05326">
    <property type="entry name" value="secoisolariciresinol-DH_like_SDR_c"/>
    <property type="match status" value="1"/>
</dbReference>
<keyword evidence="2" id="KW-0560">Oxidoreductase</keyword>
<dbReference type="GO" id="GO:0016616">
    <property type="term" value="F:oxidoreductase activity, acting on the CH-OH group of donors, NAD or NADP as acceptor"/>
    <property type="evidence" value="ECO:0007669"/>
    <property type="project" value="InterPro"/>
</dbReference>
<comment type="similarity">
    <text evidence="1">Belongs to the short-chain dehydrogenases/reductases (SDR) family.</text>
</comment>
<keyword evidence="4" id="KW-1185">Reference proteome</keyword>
<evidence type="ECO:0000313" key="4">
    <source>
        <dbReference type="Proteomes" id="UP000796880"/>
    </source>
</evidence>
<gene>
    <name evidence="3" type="ORF">FNV43_RR15517</name>
</gene>
<dbReference type="PANTHER" id="PTHR43180:SF99">
    <property type="entry name" value="SECOISOLARICIRESINOL DEHYDROGENASE"/>
    <property type="match status" value="1"/>
</dbReference>
<reference evidence="3" key="1">
    <citation type="submission" date="2020-03" db="EMBL/GenBank/DDBJ databases">
        <title>A high-quality chromosome-level genome assembly of a woody plant with both climbing and erect habits, Rhamnella rubrinervis.</title>
        <authorList>
            <person name="Lu Z."/>
            <person name="Yang Y."/>
            <person name="Zhu X."/>
            <person name="Sun Y."/>
        </authorList>
    </citation>
    <scope>NUCLEOTIDE SEQUENCE</scope>
    <source>
        <strain evidence="3">BYM</strain>
        <tissue evidence="3">Leaf</tissue>
    </source>
</reference>
<evidence type="ECO:0008006" key="5">
    <source>
        <dbReference type="Google" id="ProtNLM"/>
    </source>
</evidence>
<dbReference type="Pfam" id="PF13561">
    <property type="entry name" value="adh_short_C2"/>
    <property type="match status" value="1"/>
</dbReference>
<sequence length="271" mass="28613">MGSSNRLAGKVALITGGSSGIGESTARLFVQQGAKVVIADIQDDLGLSVCNSIHTKDSISYVHCDVTKDTDVQKAVDFTITKHGKLDIFFSNAGISGNLDQSILALDHEDFHKVFDVNVYGAFLCAKHAAKVMIPAKRGSILFTASASAVSHGDVAHPYAASKHALVGLTKNLCVELGPYGIRVNCISPYGVATPMMRNAMANIAKEEAEELISEAGNLKGAKLEAEDVAEAAVFLGSDESKYVSGLNLLIDGGYTTTNPSFRGAMRKKFG</sequence>
<name>A0A8K0E1P2_9ROSA</name>
<evidence type="ECO:0000256" key="1">
    <source>
        <dbReference type="ARBA" id="ARBA00006484"/>
    </source>
</evidence>
<dbReference type="FunFam" id="3.40.50.720:FF:000084">
    <property type="entry name" value="Short-chain dehydrogenase reductase"/>
    <property type="match status" value="1"/>
</dbReference>
<protein>
    <recommendedName>
        <fullName evidence="5">Secoisolariciresinol dehydrogenase</fullName>
    </recommendedName>
</protein>
<dbReference type="Proteomes" id="UP000796880">
    <property type="component" value="Unassembled WGS sequence"/>
</dbReference>
<organism evidence="3 4">
    <name type="scientific">Rhamnella rubrinervis</name>
    <dbReference type="NCBI Taxonomy" id="2594499"/>
    <lineage>
        <taxon>Eukaryota</taxon>
        <taxon>Viridiplantae</taxon>
        <taxon>Streptophyta</taxon>
        <taxon>Embryophyta</taxon>
        <taxon>Tracheophyta</taxon>
        <taxon>Spermatophyta</taxon>
        <taxon>Magnoliopsida</taxon>
        <taxon>eudicotyledons</taxon>
        <taxon>Gunneridae</taxon>
        <taxon>Pentapetalae</taxon>
        <taxon>rosids</taxon>
        <taxon>fabids</taxon>
        <taxon>Rosales</taxon>
        <taxon>Rhamnaceae</taxon>
        <taxon>rhamnoid group</taxon>
        <taxon>Rhamneae</taxon>
        <taxon>Rhamnella</taxon>
    </lineage>
</organism>
<dbReference type="InterPro" id="IPR020904">
    <property type="entry name" value="Sc_DH/Rdtase_CS"/>
</dbReference>
<dbReference type="NCBIfam" id="NF005559">
    <property type="entry name" value="PRK07231.1"/>
    <property type="match status" value="1"/>
</dbReference>
<dbReference type="PRINTS" id="PR00081">
    <property type="entry name" value="GDHRDH"/>
</dbReference>
<comment type="caution">
    <text evidence="3">The sequence shown here is derived from an EMBL/GenBank/DDBJ whole genome shotgun (WGS) entry which is preliminary data.</text>
</comment>
<dbReference type="InterPro" id="IPR045309">
    <property type="entry name" value="ABA2-like"/>
</dbReference>
<dbReference type="AlphaFoldDB" id="A0A8K0E1P2"/>
<accession>A0A8K0E1P2</accession>
<dbReference type="PANTHER" id="PTHR43180">
    <property type="entry name" value="3-OXOACYL-(ACYL-CARRIER-PROTEIN) REDUCTASE (AFU_ORTHOLOGUE AFUA_6G11210)"/>
    <property type="match status" value="1"/>
</dbReference>
<dbReference type="InterPro" id="IPR036291">
    <property type="entry name" value="NAD(P)-bd_dom_sf"/>
</dbReference>
<dbReference type="PROSITE" id="PS00061">
    <property type="entry name" value="ADH_SHORT"/>
    <property type="match status" value="1"/>
</dbReference>
<dbReference type="InterPro" id="IPR002347">
    <property type="entry name" value="SDR_fam"/>
</dbReference>
<evidence type="ECO:0000256" key="2">
    <source>
        <dbReference type="ARBA" id="ARBA00023002"/>
    </source>
</evidence>
<dbReference type="SUPFAM" id="SSF51735">
    <property type="entry name" value="NAD(P)-binding Rossmann-fold domains"/>
    <property type="match status" value="1"/>
</dbReference>
<dbReference type="Gene3D" id="3.40.50.720">
    <property type="entry name" value="NAD(P)-binding Rossmann-like Domain"/>
    <property type="match status" value="1"/>
</dbReference>
<dbReference type="OrthoDB" id="294295at2759"/>
<dbReference type="PRINTS" id="PR00080">
    <property type="entry name" value="SDRFAMILY"/>
</dbReference>
<proteinExistence type="inferred from homology"/>